<organism evidence="2 3">
    <name type="scientific">Methylomonas albis</name>
    <dbReference type="NCBI Taxonomy" id="1854563"/>
    <lineage>
        <taxon>Bacteria</taxon>
        <taxon>Pseudomonadati</taxon>
        <taxon>Pseudomonadota</taxon>
        <taxon>Gammaproteobacteria</taxon>
        <taxon>Methylococcales</taxon>
        <taxon>Methylococcaceae</taxon>
        <taxon>Methylomonas</taxon>
    </lineage>
</organism>
<protein>
    <submittedName>
        <fullName evidence="2">Uncharacterized protein</fullName>
    </submittedName>
</protein>
<sequence>MEFRTGVYQIAMLLAGLIYAWPKSKLSVHPEPTRLTFDTDSQSWLLTLNEELSSGIVVCFLITLVYGFYWLSYQEKFKKTGSDEN</sequence>
<feature type="transmembrane region" description="Helical" evidence="1">
    <location>
        <begin position="7"/>
        <end position="22"/>
    </location>
</feature>
<evidence type="ECO:0000313" key="2">
    <source>
        <dbReference type="EMBL" id="MBD9358751.1"/>
    </source>
</evidence>
<keyword evidence="1" id="KW-0812">Transmembrane</keyword>
<keyword evidence="3" id="KW-1185">Reference proteome</keyword>
<proteinExistence type="predicted"/>
<dbReference type="Proteomes" id="UP000652176">
    <property type="component" value="Unassembled WGS sequence"/>
</dbReference>
<evidence type="ECO:0000313" key="3">
    <source>
        <dbReference type="Proteomes" id="UP000652176"/>
    </source>
</evidence>
<comment type="caution">
    <text evidence="2">The sequence shown here is derived from an EMBL/GenBank/DDBJ whole genome shotgun (WGS) entry which is preliminary data.</text>
</comment>
<feature type="transmembrane region" description="Helical" evidence="1">
    <location>
        <begin position="52"/>
        <end position="71"/>
    </location>
</feature>
<evidence type="ECO:0000256" key="1">
    <source>
        <dbReference type="SAM" id="Phobius"/>
    </source>
</evidence>
<name>A0ABR9D7M0_9GAMM</name>
<dbReference type="EMBL" id="JACXSS010000001">
    <property type="protein sequence ID" value="MBD9358751.1"/>
    <property type="molecule type" value="Genomic_DNA"/>
</dbReference>
<dbReference type="RefSeq" id="WP_192376947.1">
    <property type="nucleotide sequence ID" value="NZ_CAJHIV010000001.1"/>
</dbReference>
<keyword evidence="1" id="KW-1133">Transmembrane helix</keyword>
<reference evidence="2 3" key="1">
    <citation type="submission" date="2020-09" db="EMBL/GenBank/DDBJ databases">
        <title>Methylomonas albis sp. nov. and Methylomonas fluvii sp. nov.: Two cold-adapted methanotrophs from the River Elbe and an amended description of Methylovulum psychrotolerans strain Eb1.</title>
        <authorList>
            <person name="Bussmann I.K."/>
            <person name="Klings K.-W."/>
            <person name="Warnstedt J."/>
            <person name="Hoppert M."/>
            <person name="Saborowski A."/>
            <person name="Horn F."/>
            <person name="Liebner S."/>
        </authorList>
    </citation>
    <scope>NUCLEOTIDE SEQUENCE [LARGE SCALE GENOMIC DNA]</scope>
    <source>
        <strain evidence="2 3">EbA</strain>
    </source>
</reference>
<keyword evidence="1" id="KW-0472">Membrane</keyword>
<gene>
    <name evidence="2" type="ORF">IE877_23235</name>
</gene>
<accession>A0ABR9D7M0</accession>